<feature type="transmembrane region" description="Helical" evidence="1">
    <location>
        <begin position="139"/>
        <end position="160"/>
    </location>
</feature>
<feature type="transmembrane region" description="Helical" evidence="1">
    <location>
        <begin position="20"/>
        <end position="37"/>
    </location>
</feature>
<gene>
    <name evidence="2" type="ORF">P691DRAFT_788225</name>
</gene>
<evidence type="ECO:0000313" key="3">
    <source>
        <dbReference type="Proteomes" id="UP000807342"/>
    </source>
</evidence>
<evidence type="ECO:0000256" key="1">
    <source>
        <dbReference type="SAM" id="Phobius"/>
    </source>
</evidence>
<dbReference type="AlphaFoldDB" id="A0A9P6BWU2"/>
<dbReference type="OrthoDB" id="2535105at2759"/>
<accession>A0A9P6BWU2</accession>
<comment type="caution">
    <text evidence="2">The sequence shown here is derived from an EMBL/GenBank/DDBJ whole genome shotgun (WGS) entry which is preliminary data.</text>
</comment>
<reference evidence="2" key="1">
    <citation type="submission" date="2020-11" db="EMBL/GenBank/DDBJ databases">
        <authorList>
            <consortium name="DOE Joint Genome Institute"/>
            <person name="Ahrendt S."/>
            <person name="Riley R."/>
            <person name="Andreopoulos W."/>
            <person name="Labutti K."/>
            <person name="Pangilinan J."/>
            <person name="Ruiz-Duenas F.J."/>
            <person name="Barrasa J.M."/>
            <person name="Sanchez-Garcia M."/>
            <person name="Camarero S."/>
            <person name="Miyauchi S."/>
            <person name="Serrano A."/>
            <person name="Linde D."/>
            <person name="Babiker R."/>
            <person name="Drula E."/>
            <person name="Ayuso-Fernandez I."/>
            <person name="Pacheco R."/>
            <person name="Padilla G."/>
            <person name="Ferreira P."/>
            <person name="Barriuso J."/>
            <person name="Kellner H."/>
            <person name="Castanera R."/>
            <person name="Alfaro M."/>
            <person name="Ramirez L."/>
            <person name="Pisabarro A.G."/>
            <person name="Kuo A."/>
            <person name="Tritt A."/>
            <person name="Lipzen A."/>
            <person name="He G."/>
            <person name="Yan M."/>
            <person name="Ng V."/>
            <person name="Cullen D."/>
            <person name="Martin F."/>
            <person name="Rosso M.-N."/>
            <person name="Henrissat B."/>
            <person name="Hibbett D."/>
            <person name="Martinez A.T."/>
            <person name="Grigoriev I.V."/>
        </authorList>
    </citation>
    <scope>NUCLEOTIDE SEQUENCE</scope>
    <source>
        <strain evidence="2">MF-IS2</strain>
    </source>
</reference>
<organism evidence="2 3">
    <name type="scientific">Macrolepiota fuliginosa MF-IS2</name>
    <dbReference type="NCBI Taxonomy" id="1400762"/>
    <lineage>
        <taxon>Eukaryota</taxon>
        <taxon>Fungi</taxon>
        <taxon>Dikarya</taxon>
        <taxon>Basidiomycota</taxon>
        <taxon>Agaricomycotina</taxon>
        <taxon>Agaricomycetes</taxon>
        <taxon>Agaricomycetidae</taxon>
        <taxon>Agaricales</taxon>
        <taxon>Agaricineae</taxon>
        <taxon>Agaricaceae</taxon>
        <taxon>Macrolepiota</taxon>
    </lineage>
</organism>
<sequence>MSSLTNATFTQMKYVEVGTMVAMALFGISTVQVYIYFRGCDRDPRWMKFFIAGIWCDLSSHRGSYDDNNGHWMLRLLEFVHTFLSGHTIYSSTVPTTNSSRAAIDIRRVNELSGTIGATISSCAQGFFAFRLYIISQSIWLPVVCWTLSAVKLVTFYMVVIRDISGGQRNQVWGTMLVLPGVVSWAGDLLGAAGLLWCIWVRHKEQT</sequence>
<proteinExistence type="predicted"/>
<dbReference type="EMBL" id="MU151492">
    <property type="protein sequence ID" value="KAF9443301.1"/>
    <property type="molecule type" value="Genomic_DNA"/>
</dbReference>
<keyword evidence="1" id="KW-1133">Transmembrane helix</keyword>
<name>A0A9P6BWU2_9AGAR</name>
<keyword evidence="1" id="KW-0472">Membrane</keyword>
<evidence type="ECO:0000313" key="2">
    <source>
        <dbReference type="EMBL" id="KAF9443301.1"/>
    </source>
</evidence>
<protein>
    <submittedName>
        <fullName evidence="2">Uncharacterized protein</fullName>
    </submittedName>
</protein>
<keyword evidence="1" id="KW-0812">Transmembrane</keyword>
<keyword evidence="3" id="KW-1185">Reference proteome</keyword>
<dbReference type="Proteomes" id="UP000807342">
    <property type="component" value="Unassembled WGS sequence"/>
</dbReference>
<feature type="transmembrane region" description="Helical" evidence="1">
    <location>
        <begin position="172"/>
        <end position="201"/>
    </location>
</feature>